<comment type="caution">
    <text evidence="2">The sequence shown here is derived from an EMBL/GenBank/DDBJ whole genome shotgun (WGS) entry which is preliminary data.</text>
</comment>
<keyword evidence="3" id="KW-1185">Reference proteome</keyword>
<dbReference type="EMBL" id="CAUZLY010000015">
    <property type="protein sequence ID" value="CAK1254895.1"/>
    <property type="molecule type" value="Genomic_DNA"/>
</dbReference>
<organism evidence="2 3">
    <name type="scientific">Fructobacillus cardui</name>
    <dbReference type="NCBI Taxonomy" id="2893170"/>
    <lineage>
        <taxon>Bacteria</taxon>
        <taxon>Bacillati</taxon>
        <taxon>Bacillota</taxon>
        <taxon>Bacilli</taxon>
        <taxon>Lactobacillales</taxon>
        <taxon>Lactobacillaceae</taxon>
        <taxon>Fructobacillus</taxon>
    </lineage>
</organism>
<name>A0ABN9Z050_9LACO</name>
<dbReference type="PANTHER" id="PTHR46889:SF4">
    <property type="entry name" value="TRANSPOSASE INSO FOR INSERTION SEQUENCE ELEMENT IS911B-RELATED"/>
    <property type="match status" value="1"/>
</dbReference>
<reference evidence="2 3" key="1">
    <citation type="submission" date="2023-10" db="EMBL/GenBank/DDBJ databases">
        <authorList>
            <person name="Botero Cardona J."/>
        </authorList>
    </citation>
    <scope>NUCLEOTIDE SEQUENCE [LARGE SCALE GENOMIC DNA]</scope>
    <source>
        <strain evidence="2 3">R-82641</strain>
    </source>
</reference>
<dbReference type="InterPro" id="IPR025948">
    <property type="entry name" value="HTH-like_dom"/>
</dbReference>
<dbReference type="InterPro" id="IPR050900">
    <property type="entry name" value="Transposase_IS3/IS150/IS904"/>
</dbReference>
<dbReference type="PANTHER" id="PTHR46889">
    <property type="entry name" value="TRANSPOSASE INSF FOR INSERTION SEQUENCE IS3B-RELATED"/>
    <property type="match status" value="1"/>
</dbReference>
<proteinExistence type="predicted"/>
<accession>A0ABN9Z050</accession>
<evidence type="ECO:0000259" key="1">
    <source>
        <dbReference type="Pfam" id="PF13276"/>
    </source>
</evidence>
<evidence type="ECO:0000313" key="2">
    <source>
        <dbReference type="EMBL" id="CAK1254895.1"/>
    </source>
</evidence>
<dbReference type="Pfam" id="PF13276">
    <property type="entry name" value="HTH_21"/>
    <property type="match status" value="1"/>
</dbReference>
<gene>
    <name evidence="2" type="ORF">R82641_BJNNKPBH_01558</name>
</gene>
<feature type="domain" description="HTH-like" evidence="1">
    <location>
        <begin position="38"/>
        <end position="94"/>
    </location>
</feature>
<sequence length="124" mass="14662">MKASLTVILDTINDHPDLPHLSRSDYYTLQKVGKDTKNEKLMNRIRELFEEHHARYGYRRITLQLKREGVVVNHKKIQRLITIMSLVVLHNRKRAKYSSYQGTIGVIKKNKIKQSFHSEHPDQK</sequence>
<evidence type="ECO:0000313" key="3">
    <source>
        <dbReference type="Proteomes" id="UP001314200"/>
    </source>
</evidence>
<protein>
    <submittedName>
        <fullName evidence="2">Transposase InsO and inactivated derivatives (Tra5)</fullName>
    </submittedName>
</protein>
<dbReference type="Proteomes" id="UP001314200">
    <property type="component" value="Unassembled WGS sequence"/>
</dbReference>